<dbReference type="Proteomes" id="UP000278143">
    <property type="component" value="Unassembled WGS sequence"/>
</dbReference>
<dbReference type="CDD" id="cd00683">
    <property type="entry name" value="Trans_IPPS_HH"/>
    <property type="match status" value="2"/>
</dbReference>
<keyword evidence="8" id="KW-0472">Membrane</keyword>
<dbReference type="NCBIfam" id="TIGR03469">
    <property type="entry name" value="HpnB"/>
    <property type="match status" value="1"/>
</dbReference>
<organism evidence="11 12">
    <name type="scientific">Syncephalis pseudoplumigaleata</name>
    <dbReference type="NCBI Taxonomy" id="1712513"/>
    <lineage>
        <taxon>Eukaryota</taxon>
        <taxon>Fungi</taxon>
        <taxon>Fungi incertae sedis</taxon>
        <taxon>Zoopagomycota</taxon>
        <taxon>Zoopagomycotina</taxon>
        <taxon>Zoopagomycetes</taxon>
        <taxon>Zoopagales</taxon>
        <taxon>Piptocephalidaceae</taxon>
        <taxon>Syncephalis</taxon>
    </lineage>
</organism>
<accession>A0A4P9Z7U5</accession>
<dbReference type="Pfam" id="PF03486">
    <property type="entry name" value="HI0933_like"/>
    <property type="match status" value="1"/>
</dbReference>
<dbReference type="PRINTS" id="PR00411">
    <property type="entry name" value="PNDRDTASEI"/>
</dbReference>
<dbReference type="InterPro" id="IPR017828">
    <property type="entry name" value="SQ_synth_HpnD-like"/>
</dbReference>
<keyword evidence="6" id="KW-0125">Carotenoid biosynthesis</keyword>
<dbReference type="NCBIfam" id="TIGR03464">
    <property type="entry name" value="HpnC"/>
    <property type="match status" value="1"/>
</dbReference>
<feature type="transmembrane region" description="Helical" evidence="8">
    <location>
        <begin position="743"/>
        <end position="764"/>
    </location>
</feature>
<dbReference type="GO" id="GO:0051996">
    <property type="term" value="F:squalene synthase [NAD(P)H] activity"/>
    <property type="evidence" value="ECO:0007669"/>
    <property type="project" value="InterPro"/>
</dbReference>
<dbReference type="InterPro" id="IPR008949">
    <property type="entry name" value="Isoprenoid_synthase_dom_sf"/>
</dbReference>
<dbReference type="InterPro" id="IPR029044">
    <property type="entry name" value="Nucleotide-diphossugar_trans"/>
</dbReference>
<evidence type="ECO:0000313" key="12">
    <source>
        <dbReference type="Proteomes" id="UP000278143"/>
    </source>
</evidence>
<feature type="transmembrane region" description="Helical" evidence="8">
    <location>
        <begin position="710"/>
        <end position="731"/>
    </location>
</feature>
<dbReference type="SUPFAM" id="SSF51905">
    <property type="entry name" value="FAD/NAD(P)-binding domain"/>
    <property type="match status" value="1"/>
</dbReference>
<evidence type="ECO:0000256" key="4">
    <source>
        <dbReference type="ARBA" id="ARBA00022630"/>
    </source>
</evidence>
<sequence>MKQPLIYDVVVLGGGAAGLMCASVAGSRGRRVAVIEQAKRPAEKIRISGGGRCNFTNLHATPANFLSRNPHFCKSALSGYTQHDFIALVEKHRIAYHEKTRGQLFCDDSSQQIIDMLLDECGAAGVTLHPGTKISSVAKGESGFTVVTDRGEIRGQSLVIATGGPSIPKMGSSGFGYKIAEQFGLKIVPPRAGLVPLTFDEALLARSKDLAGVAVDAIVSCDGVQFDEAMLFTHRGLSGPAILQISSYWRDGDDIQIDMAPGVDVFAALKELRRDHPRQELATGLARLLPSRLAQRIAEAGGGMSRMADMSDRQLQAVAVLVNKWQVTPRGTEGYRTAEVTLGGVDTAELSSKTFESRSVPGLFFIGEVIDVTGHLGGFNFQWAWSSGFAAGQIPELSAEIPLVTAAVALAIWVYLIVARGDFWRTQKFDDLAPAPGFMNWPPIAVVVPARDEAAGVGACVTSILSQPYPGALSMILVDDQSQDGTSQIASEAAAKIGASDRLTVLQGRPLPSGWTGKLWAVKQGLTLVESSATQPEYVLLTDADIVYSGDVLMRLVARAQNEKLAMTSIMAKLRCESLAEKYLIPAFIFFFGMLYPFGWVRSRTRATGAAAGGCILARWDALKNAGGIDAIRGSLIDDCALGVRLKTQGPVWLGFSQNVVSVRASDTVGDVGQMISRSAYAQLHYSLALLIGTIFAMTIVFLAPVLISLFGHGLAAVFAAAAWLLMALAFQPTLRYYGQSALWGPALPAIAVAYMVFTVNSAIQHFQGRGGMWKGRAQAQDENFPVASWIIHPRHRALILAFYNFVRTGDDVADHATLPAQEKLDKLDLLEAELLGKGDTQPEAVALRKAFAERGMSPKHAQDLLNAFRLDVTKLRYENWDELIHYCSLSAMPVGRFMLDVHGEARSTWAASDAICAALQINNHLQDCGKDYRNLNRVYIPRDALAASGATVEMLGEARSTPALLKCLQALARRTETLLQEGRSLPGEIKDTRFALEVCVIDAFADKIVNLLKVRDPLSENVHLSKGQMAGIALSAMAAPHAAAPEANVQGVASGSSFYAAMRILPREQRDAMFYIYSFCRQVDDIADSDGPRPERLKALDQWRRDIDALYAGKPPQHLRDYVPSVKQFGLRREDFIAIIDGMEMDVPADIRAPDARTLDLYCDRVASAVGRLSVRVFGLGEEDGILLAHHLGRALQLTNILRDIDEDAGIGRLYLPRESLNAAGIMSNDPLVVASDPRLPRACEGILKQARDHFAKSNDIMARNSRRVVRAPKIMSEYYHAILEKLVERGFALPRKPVKLSKAAKIFILIRYAFI</sequence>
<dbReference type="Gene3D" id="3.90.550.10">
    <property type="entry name" value="Spore Coat Polysaccharide Biosynthesis Protein SpsA, Chain A"/>
    <property type="match status" value="1"/>
</dbReference>
<dbReference type="Pfam" id="PF22780">
    <property type="entry name" value="HI0933_like_1st"/>
    <property type="match status" value="1"/>
</dbReference>
<dbReference type="InterPro" id="IPR004792">
    <property type="entry name" value="BaiN-like"/>
</dbReference>
<dbReference type="SUPFAM" id="SSF53448">
    <property type="entry name" value="Nucleotide-diphospho-sugar transferases"/>
    <property type="match status" value="1"/>
</dbReference>
<dbReference type="InterPro" id="IPR019845">
    <property type="entry name" value="Squalene/phytoene_synthase_CS"/>
</dbReference>
<dbReference type="EMBL" id="KZ989109">
    <property type="protein sequence ID" value="RKP28292.1"/>
    <property type="molecule type" value="Genomic_DNA"/>
</dbReference>
<dbReference type="InterPro" id="IPR023166">
    <property type="entry name" value="BaiN-like_dom_sf"/>
</dbReference>
<evidence type="ECO:0000256" key="7">
    <source>
        <dbReference type="ARBA" id="ARBA00022827"/>
    </source>
</evidence>
<dbReference type="InterPro" id="IPR002060">
    <property type="entry name" value="Squ/phyt_synthse"/>
</dbReference>
<evidence type="ECO:0000256" key="8">
    <source>
        <dbReference type="SAM" id="Phobius"/>
    </source>
</evidence>
<name>A0A4P9Z7U5_9FUNG</name>
<dbReference type="SFLD" id="SFLDG01212">
    <property type="entry name" value="Phytoene_synthase_like"/>
    <property type="match status" value="2"/>
</dbReference>
<dbReference type="PANTHER" id="PTHR31480">
    <property type="entry name" value="BIFUNCTIONAL LYCOPENE CYCLASE/PHYTOENE SYNTHASE"/>
    <property type="match status" value="1"/>
</dbReference>
<dbReference type="Gene3D" id="1.10.8.260">
    <property type="entry name" value="HI0933 insert domain-like"/>
    <property type="match status" value="1"/>
</dbReference>
<dbReference type="EC" id="2.5.1.32" evidence="3"/>
<evidence type="ECO:0000259" key="9">
    <source>
        <dbReference type="Pfam" id="PF03486"/>
    </source>
</evidence>
<dbReference type="SUPFAM" id="SSF160996">
    <property type="entry name" value="HI0933 insert domain-like"/>
    <property type="match status" value="1"/>
</dbReference>
<evidence type="ECO:0000256" key="2">
    <source>
        <dbReference type="ARBA" id="ARBA00001974"/>
    </source>
</evidence>
<dbReference type="OrthoDB" id="5598165at2759"/>
<reference evidence="12" key="1">
    <citation type="journal article" date="2018" name="Nat. Microbiol.">
        <title>Leveraging single-cell genomics to expand the fungal tree of life.</title>
        <authorList>
            <person name="Ahrendt S.R."/>
            <person name="Quandt C.A."/>
            <person name="Ciobanu D."/>
            <person name="Clum A."/>
            <person name="Salamov A."/>
            <person name="Andreopoulos B."/>
            <person name="Cheng J.F."/>
            <person name="Woyke T."/>
            <person name="Pelin A."/>
            <person name="Henrissat B."/>
            <person name="Reynolds N.K."/>
            <person name="Benny G.L."/>
            <person name="Smith M.E."/>
            <person name="James T.Y."/>
            <person name="Grigoriev I.V."/>
        </authorList>
    </citation>
    <scope>NUCLEOTIDE SEQUENCE [LARGE SCALE GENOMIC DNA]</scope>
    <source>
        <strain evidence="12">Benny S71-1</strain>
    </source>
</reference>
<dbReference type="NCBIfam" id="TIGR00275">
    <property type="entry name" value="aminoacetone oxidase family FAD-binding enzyme"/>
    <property type="match status" value="1"/>
</dbReference>
<dbReference type="InterPro" id="IPR036188">
    <property type="entry name" value="FAD/NAD-bd_sf"/>
</dbReference>
<feature type="domain" description="RsdA/BaiN/AoA(So)-like insert" evidence="10">
    <location>
        <begin position="191"/>
        <end position="340"/>
    </location>
</feature>
<keyword evidence="7" id="KW-0274">FAD</keyword>
<comment type="catalytic activity">
    <reaction evidence="1">
        <text>2 (2E,6E,10E)-geranylgeranyl diphosphate = 15-cis-phytoene + 2 diphosphate</text>
        <dbReference type="Rhea" id="RHEA:34475"/>
        <dbReference type="ChEBI" id="CHEBI:27787"/>
        <dbReference type="ChEBI" id="CHEBI:33019"/>
        <dbReference type="ChEBI" id="CHEBI:58756"/>
        <dbReference type="EC" id="2.5.1.32"/>
    </reaction>
</comment>
<dbReference type="InterPro" id="IPR033904">
    <property type="entry name" value="Trans_IPPS_HH"/>
</dbReference>
<evidence type="ECO:0000259" key="10">
    <source>
        <dbReference type="Pfam" id="PF22780"/>
    </source>
</evidence>
<keyword evidence="12" id="KW-1185">Reference proteome</keyword>
<dbReference type="SUPFAM" id="SSF48576">
    <property type="entry name" value="Terpenoid synthases"/>
    <property type="match status" value="2"/>
</dbReference>
<dbReference type="GO" id="GO:0016117">
    <property type="term" value="P:carotenoid biosynthetic process"/>
    <property type="evidence" value="ECO:0007669"/>
    <property type="project" value="UniProtKB-KW"/>
</dbReference>
<dbReference type="GO" id="GO:0004311">
    <property type="term" value="F:geranylgeranyl diphosphate synthase activity"/>
    <property type="evidence" value="ECO:0007669"/>
    <property type="project" value="InterPro"/>
</dbReference>
<dbReference type="SFLD" id="SFLDS00005">
    <property type="entry name" value="Isoprenoid_Synthase_Type_I"/>
    <property type="match status" value="2"/>
</dbReference>
<feature type="domain" description="RsdA/BaiN/AoA(So)-like Rossmann fold-like" evidence="9">
    <location>
        <begin position="8"/>
        <end position="393"/>
    </location>
</feature>
<dbReference type="InterPro" id="IPR055178">
    <property type="entry name" value="RsdA/BaiN/AoA(So)-like_dom"/>
</dbReference>
<dbReference type="Gene3D" id="1.10.600.10">
    <property type="entry name" value="Farnesyl Diphosphate Synthase"/>
    <property type="match status" value="2"/>
</dbReference>
<dbReference type="Pfam" id="PF13641">
    <property type="entry name" value="Glyco_tranf_2_3"/>
    <property type="match status" value="1"/>
</dbReference>
<feature type="transmembrane region" description="Helical" evidence="8">
    <location>
        <begin position="583"/>
        <end position="601"/>
    </location>
</feature>
<dbReference type="SFLD" id="SFLDG01018">
    <property type="entry name" value="Squalene/Phytoene_Synthase_Lik"/>
    <property type="match status" value="2"/>
</dbReference>
<keyword evidence="5" id="KW-0808">Transferase</keyword>
<comment type="cofactor">
    <cofactor evidence="2">
        <name>FAD</name>
        <dbReference type="ChEBI" id="CHEBI:57692"/>
    </cofactor>
</comment>
<dbReference type="PROSITE" id="PS01045">
    <property type="entry name" value="SQUALEN_PHYTOEN_SYN_2"/>
    <property type="match status" value="1"/>
</dbReference>
<dbReference type="InterPro" id="IPR017832">
    <property type="entry name" value="Glyco_trans_2_hopen-assoc_HpnB"/>
</dbReference>
<dbReference type="Gene3D" id="2.40.30.10">
    <property type="entry name" value="Translation factors"/>
    <property type="match status" value="1"/>
</dbReference>
<dbReference type="NCBIfam" id="TIGR03465">
    <property type="entry name" value="HpnD"/>
    <property type="match status" value="1"/>
</dbReference>
<dbReference type="InterPro" id="IPR057661">
    <property type="entry name" value="RsdA/BaiN/AoA(So)_Rossmann"/>
</dbReference>
<keyword evidence="4" id="KW-0285">Flavoprotein</keyword>
<dbReference type="PRINTS" id="PR00368">
    <property type="entry name" value="FADPNR"/>
</dbReference>
<evidence type="ECO:0000256" key="3">
    <source>
        <dbReference type="ARBA" id="ARBA00012396"/>
    </source>
</evidence>
<evidence type="ECO:0000313" key="11">
    <source>
        <dbReference type="EMBL" id="RKP28292.1"/>
    </source>
</evidence>
<protein>
    <recommendedName>
        <fullName evidence="3">15-cis-phytoene synthase</fullName>
        <ecNumber evidence="3">2.5.1.32</ecNumber>
    </recommendedName>
</protein>
<evidence type="ECO:0000256" key="6">
    <source>
        <dbReference type="ARBA" id="ARBA00022746"/>
    </source>
</evidence>
<keyword evidence="8" id="KW-1133">Transmembrane helix</keyword>
<evidence type="ECO:0000256" key="5">
    <source>
        <dbReference type="ARBA" id="ARBA00022679"/>
    </source>
</evidence>
<dbReference type="InterPro" id="IPR017827">
    <property type="entry name" value="HSQ_synthase_HpnC"/>
</dbReference>
<dbReference type="Pfam" id="PF00494">
    <property type="entry name" value="SQS_PSY"/>
    <property type="match status" value="2"/>
</dbReference>
<feature type="transmembrane region" description="Helical" evidence="8">
    <location>
        <begin position="684"/>
        <end position="704"/>
    </location>
</feature>
<dbReference type="Gene3D" id="3.50.50.60">
    <property type="entry name" value="FAD/NAD(P)-binding domain"/>
    <property type="match status" value="1"/>
</dbReference>
<gene>
    <name evidence="11" type="ORF">SYNPS1DRAFT_20375</name>
</gene>
<dbReference type="PROSITE" id="PS01044">
    <property type="entry name" value="SQUALEN_PHYTOEN_SYN_1"/>
    <property type="match status" value="1"/>
</dbReference>
<evidence type="ECO:0000256" key="1">
    <source>
        <dbReference type="ARBA" id="ARBA00001805"/>
    </source>
</evidence>
<keyword evidence="8" id="KW-0812">Transmembrane</keyword>
<dbReference type="InterPro" id="IPR044843">
    <property type="entry name" value="Trans_IPPS_bact-type"/>
</dbReference>
<proteinExistence type="predicted"/>